<dbReference type="AlphaFoldDB" id="A0A5S4HBZ5"/>
<gene>
    <name evidence="1" type="ORF">ETD96_00415</name>
</gene>
<name>A0A5S4HBZ5_9ACTN</name>
<accession>A0A5S4HBZ5</accession>
<evidence type="ECO:0000313" key="1">
    <source>
        <dbReference type="EMBL" id="TMR42506.1"/>
    </source>
</evidence>
<evidence type="ECO:0000313" key="2">
    <source>
        <dbReference type="Proteomes" id="UP000305238"/>
    </source>
</evidence>
<reference evidence="1 2" key="1">
    <citation type="submission" date="2019-05" db="EMBL/GenBank/DDBJ databases">
        <title>Draft genome sequence of Actinomadura geliboluensis A8036.</title>
        <authorList>
            <person name="Saricaoglu S."/>
            <person name="Isik K."/>
        </authorList>
    </citation>
    <scope>NUCLEOTIDE SEQUENCE [LARGE SCALE GENOMIC DNA]</scope>
    <source>
        <strain evidence="1 2">A8036</strain>
    </source>
</reference>
<sequence length="97" mass="9626">MEVATSRVSAGVADGSFGHGAGQVSAAPQIGVAAAEIGPGGESLVILKHKDDVELDCSELDEALHGGGGWLHALAGRPALRDRSSPTGGVIWGGQGK</sequence>
<dbReference type="EMBL" id="VCKZ01000001">
    <property type="protein sequence ID" value="TMR42506.1"/>
    <property type="molecule type" value="Genomic_DNA"/>
</dbReference>
<comment type="caution">
    <text evidence="1">The sequence shown here is derived from an EMBL/GenBank/DDBJ whole genome shotgun (WGS) entry which is preliminary data.</text>
</comment>
<protein>
    <submittedName>
        <fullName evidence="1">Uncharacterized protein</fullName>
    </submittedName>
</protein>
<organism evidence="1 2">
    <name type="scientific">Actinomadura geliboluensis</name>
    <dbReference type="NCBI Taxonomy" id="882440"/>
    <lineage>
        <taxon>Bacteria</taxon>
        <taxon>Bacillati</taxon>
        <taxon>Actinomycetota</taxon>
        <taxon>Actinomycetes</taxon>
        <taxon>Streptosporangiales</taxon>
        <taxon>Thermomonosporaceae</taxon>
        <taxon>Actinomadura</taxon>
    </lineage>
</organism>
<dbReference type="Proteomes" id="UP000305238">
    <property type="component" value="Unassembled WGS sequence"/>
</dbReference>
<dbReference type="RefSeq" id="WP_138632143.1">
    <property type="nucleotide sequence ID" value="NZ_VCKZ01000001.1"/>
</dbReference>
<keyword evidence="2" id="KW-1185">Reference proteome</keyword>
<proteinExistence type="predicted"/>